<dbReference type="CDD" id="cd14958">
    <property type="entry name" value="NHL_PAL_like"/>
    <property type="match status" value="1"/>
</dbReference>
<keyword evidence="3" id="KW-0325">Glycoprotein</keyword>
<evidence type="ECO:0000256" key="3">
    <source>
        <dbReference type="ARBA" id="ARBA00023180"/>
    </source>
</evidence>
<sequence>MQGNPTMRLLAVAAVLYGGGSLGVAGLPSQGNAAEPVAEKASAEPVQFGAAVVFGRLPDSVTIGSCAAVSVDSQGRIYLFHRGRQPIRCYDQQGDLLRSWGDDEIHTAHGLRIDADDNVWVTDMGAHRVRQYSPRGDLLLTLGTGQPGDDDDQFDRPTDLAFGAKGEVFISDGYGNSRVLVMSPGGVLQGQWGKRGVEPGQFHLPHSLLIDSQGRLLVGDRENDRIQVFTQQGKLLEIWKGYAPYGLALDPAGNVFVADGRANQVLQLDSDGKVVQRIGRRGDKPGEFQMPHMLAFDADGNLFVAEVQGKRLQKFPRLTRP</sequence>
<keyword evidence="2" id="KW-0677">Repeat</keyword>
<keyword evidence="1" id="KW-0732">Signal</keyword>
<dbReference type="PANTHER" id="PTHR10680">
    <property type="entry name" value="PEPTIDYL-GLYCINE ALPHA-AMIDATING MONOOXYGENASE"/>
    <property type="match status" value="1"/>
</dbReference>
<dbReference type="Proteomes" id="UP000317648">
    <property type="component" value="Chromosome"/>
</dbReference>
<dbReference type="EC" id="2.7.11.1" evidence="5"/>
<dbReference type="RefSeq" id="WP_197443149.1">
    <property type="nucleotide sequence ID" value="NZ_CP036433.1"/>
</dbReference>
<dbReference type="SUPFAM" id="SSF63829">
    <property type="entry name" value="Calcium-dependent phosphotriesterase"/>
    <property type="match status" value="1"/>
</dbReference>
<evidence type="ECO:0000313" key="6">
    <source>
        <dbReference type="Proteomes" id="UP000317648"/>
    </source>
</evidence>
<dbReference type="PANTHER" id="PTHR10680:SF38">
    <property type="entry name" value="BLL1368 PROTEIN"/>
    <property type="match status" value="1"/>
</dbReference>
<dbReference type="InterPro" id="IPR011042">
    <property type="entry name" value="6-blade_b-propeller_TolB-like"/>
</dbReference>
<evidence type="ECO:0000256" key="4">
    <source>
        <dbReference type="PROSITE-ProRule" id="PRU00504"/>
    </source>
</evidence>
<name>A0A518DQV5_9BACT</name>
<protein>
    <submittedName>
        <fullName evidence="5">Serine/threonine-protein kinase PknD</fullName>
        <ecNumber evidence="5">2.7.11.1</ecNumber>
    </submittedName>
</protein>
<evidence type="ECO:0000313" key="5">
    <source>
        <dbReference type="EMBL" id="QDU94221.1"/>
    </source>
</evidence>
<dbReference type="AlphaFoldDB" id="A0A518DQV5"/>
<dbReference type="Gene3D" id="2.120.10.30">
    <property type="entry name" value="TolB, C-terminal domain"/>
    <property type="match status" value="2"/>
</dbReference>
<dbReference type="KEGG" id="lcre:Pla8534_20090"/>
<organism evidence="5 6">
    <name type="scientific">Lignipirellula cremea</name>
    <dbReference type="NCBI Taxonomy" id="2528010"/>
    <lineage>
        <taxon>Bacteria</taxon>
        <taxon>Pseudomonadati</taxon>
        <taxon>Planctomycetota</taxon>
        <taxon>Planctomycetia</taxon>
        <taxon>Pirellulales</taxon>
        <taxon>Pirellulaceae</taxon>
        <taxon>Lignipirellula</taxon>
    </lineage>
</organism>
<evidence type="ECO:0000256" key="2">
    <source>
        <dbReference type="ARBA" id="ARBA00022737"/>
    </source>
</evidence>
<keyword evidence="5" id="KW-0808">Transferase</keyword>
<dbReference type="GO" id="GO:0004674">
    <property type="term" value="F:protein serine/threonine kinase activity"/>
    <property type="evidence" value="ECO:0007669"/>
    <property type="project" value="UniProtKB-EC"/>
</dbReference>
<dbReference type="PROSITE" id="PS51125">
    <property type="entry name" value="NHL"/>
    <property type="match status" value="4"/>
</dbReference>
<feature type="repeat" description="NHL" evidence="4">
    <location>
        <begin position="242"/>
        <end position="271"/>
    </location>
</feature>
<gene>
    <name evidence="5" type="primary">pknD_1</name>
    <name evidence="5" type="ORF">Pla8534_20090</name>
</gene>
<dbReference type="InterPro" id="IPR001258">
    <property type="entry name" value="NHL_repeat"/>
</dbReference>
<evidence type="ECO:0000256" key="1">
    <source>
        <dbReference type="ARBA" id="ARBA00022729"/>
    </source>
</evidence>
<keyword evidence="5" id="KW-0418">Kinase</keyword>
<reference evidence="5 6" key="1">
    <citation type="submission" date="2019-02" db="EMBL/GenBank/DDBJ databases">
        <title>Deep-cultivation of Planctomycetes and their phenomic and genomic characterization uncovers novel biology.</title>
        <authorList>
            <person name="Wiegand S."/>
            <person name="Jogler M."/>
            <person name="Boedeker C."/>
            <person name="Pinto D."/>
            <person name="Vollmers J."/>
            <person name="Rivas-Marin E."/>
            <person name="Kohn T."/>
            <person name="Peeters S.H."/>
            <person name="Heuer A."/>
            <person name="Rast P."/>
            <person name="Oberbeckmann S."/>
            <person name="Bunk B."/>
            <person name="Jeske O."/>
            <person name="Meyerdierks A."/>
            <person name="Storesund J.E."/>
            <person name="Kallscheuer N."/>
            <person name="Luecker S."/>
            <person name="Lage O.M."/>
            <person name="Pohl T."/>
            <person name="Merkel B.J."/>
            <person name="Hornburger P."/>
            <person name="Mueller R.-W."/>
            <person name="Bruemmer F."/>
            <person name="Labrenz M."/>
            <person name="Spormann A.M."/>
            <person name="Op den Camp H."/>
            <person name="Overmann J."/>
            <person name="Amann R."/>
            <person name="Jetten M.S.M."/>
            <person name="Mascher T."/>
            <person name="Medema M.H."/>
            <person name="Devos D.P."/>
            <person name="Kaster A.-K."/>
            <person name="Ovreas L."/>
            <person name="Rohde M."/>
            <person name="Galperin M.Y."/>
            <person name="Jogler C."/>
        </authorList>
    </citation>
    <scope>NUCLEOTIDE SEQUENCE [LARGE SCALE GENOMIC DNA]</scope>
    <source>
        <strain evidence="5 6">Pla85_3_4</strain>
    </source>
</reference>
<proteinExistence type="predicted"/>
<keyword evidence="6" id="KW-1185">Reference proteome</keyword>
<feature type="repeat" description="NHL" evidence="4">
    <location>
        <begin position="145"/>
        <end position="185"/>
    </location>
</feature>
<dbReference type="EMBL" id="CP036433">
    <property type="protein sequence ID" value="QDU94221.1"/>
    <property type="molecule type" value="Genomic_DNA"/>
</dbReference>
<feature type="repeat" description="NHL" evidence="4">
    <location>
        <begin position="275"/>
        <end position="318"/>
    </location>
</feature>
<dbReference type="Pfam" id="PF01436">
    <property type="entry name" value="NHL"/>
    <property type="match status" value="1"/>
</dbReference>
<feature type="repeat" description="NHL" evidence="4">
    <location>
        <begin position="189"/>
        <end position="232"/>
    </location>
</feature>
<accession>A0A518DQV5</accession>